<feature type="region of interest" description="Disordered" evidence="2">
    <location>
        <begin position="163"/>
        <end position="206"/>
    </location>
</feature>
<reference evidence="4 5" key="1">
    <citation type="journal article" date="2024" name="Microbiol. Resour. Announc.">
        <title>Genome annotations for the ascomycete fungi Trichoderma harzianum, Trichoderma aggressivum, and Purpureocillium lilacinum.</title>
        <authorList>
            <person name="Beijen E.P.W."/>
            <person name="Ohm R.A."/>
        </authorList>
    </citation>
    <scope>NUCLEOTIDE SEQUENCE [LARGE SCALE GENOMIC DNA]</scope>
    <source>
        <strain evidence="4 5">CBS 150709</strain>
    </source>
</reference>
<dbReference type="InterPro" id="IPR019432">
    <property type="entry name" value="Acyltransferase_MbtK/IucB-like"/>
</dbReference>
<sequence>MSTPRCCLDAFTVSLRFEVGRLEALAWQSLGGFRGMRVVLSIGDTGRISGLQGLRQPWSHPKTAGTRIAQAAKDGQQNTSLHSLARQASDHLANRACLCPWSSTLSLAPLSDRKAGREARPAGTIVESRFLCCGCRRCTEYSTLVVLIRCQQDCMEGGRAGPCASSGTYQPSKFDSQQGYQIRRGAPPPNNVPKGRRHRGPQNQCHGRHAWQGPGLLILRALGAHNSSYGIFCLQHFIPSRLACVARGTGYLDEPFPNAAAGIVVPVTAAQDESAPANRPAQASLCPRARFSAPPSMREILLLVEGHLSAVGCTSLYLYLYLYETATPQDEVTAETRDKARGGAGGGSRGRVASAVTTAPRQHCVFSRQVLLSHQLVRESSNTSNRALTLPTKTAASCIMTAPLVIQLASLSADETVLKLPHPYLTEYAIQQASRNEAPFYRLQEKPSTSRTQLPSKLDNPAVAFSEPAHLKSSELPPASNNSAWARARRSPCSTVVWDGAEAPSLAQAWLLLYFLFTVRPAEELLRLELKGQNASTLAQQLTDVLLAIEHPLPAREKKVPSTKADESVVVALRSTFWQGAGSPFGPRPVWCPDESPKSLSGPNPLASYPLTPLQHTITVASAGDPQDPERYQQTWHPVRPAKPAPGAVVYSRWIPHLKETFSMVSLDWEDPEHLRLFHEWQNDPRVSQGWNESGTVEHHRQYLRNIHEDPHQLAILAKWDDTYFAYFEVYWAKVRAASPPLLSFPTKVCRGVMTLTWHPRAQEDRLGGYYDAEDFDRGRHSLVGDVRFRGPHRVSAWWSSLMHYLFLDDPRTMYVVGEPKDTNSTVVMYDLIHGFGLDKFVDLPHKRSAFVRCPRGRFFQLCPLAENEKAVGGMRIGLVPKL</sequence>
<dbReference type="Pfam" id="PF13523">
    <property type="entry name" value="Acetyltransf_8"/>
    <property type="match status" value="2"/>
</dbReference>
<comment type="similarity">
    <text evidence="1">Belongs to the lysine N-acyltransferase MbtK family.</text>
</comment>
<evidence type="ECO:0000313" key="4">
    <source>
        <dbReference type="EMBL" id="KAK4082054.1"/>
    </source>
</evidence>
<dbReference type="PANTHER" id="PTHR31438">
    <property type="entry name" value="LYSINE N-ACYLTRANSFERASE C17G9.06C-RELATED"/>
    <property type="match status" value="1"/>
</dbReference>
<comment type="caution">
    <text evidence="4">The sequence shown here is derived from an EMBL/GenBank/DDBJ whole genome shotgun (WGS) entry which is preliminary data.</text>
</comment>
<organism evidence="4 5">
    <name type="scientific">Purpureocillium lilacinum</name>
    <name type="common">Paecilomyces lilacinus</name>
    <dbReference type="NCBI Taxonomy" id="33203"/>
    <lineage>
        <taxon>Eukaryota</taxon>
        <taxon>Fungi</taxon>
        <taxon>Dikarya</taxon>
        <taxon>Ascomycota</taxon>
        <taxon>Pezizomycotina</taxon>
        <taxon>Sordariomycetes</taxon>
        <taxon>Hypocreomycetidae</taxon>
        <taxon>Hypocreales</taxon>
        <taxon>Ophiocordycipitaceae</taxon>
        <taxon>Purpureocillium</taxon>
    </lineage>
</organism>
<dbReference type="SUPFAM" id="SSF55729">
    <property type="entry name" value="Acyl-CoA N-acyltransferases (Nat)"/>
    <property type="match status" value="1"/>
</dbReference>
<keyword evidence="5" id="KW-1185">Reference proteome</keyword>
<evidence type="ECO:0000259" key="3">
    <source>
        <dbReference type="SMART" id="SM01006"/>
    </source>
</evidence>
<accession>A0ABR0BJV8</accession>
<evidence type="ECO:0000256" key="1">
    <source>
        <dbReference type="ARBA" id="ARBA00009893"/>
    </source>
</evidence>
<dbReference type="PANTHER" id="PTHR31438:SF7">
    <property type="entry name" value="ACYLTRANSFERASE MBTK_IUCB-LIKE CONSERVED DOMAIN-CONTAINING PROTEIN"/>
    <property type="match status" value="1"/>
</dbReference>
<proteinExistence type="inferred from homology"/>
<dbReference type="Gene3D" id="3.40.630.30">
    <property type="match status" value="1"/>
</dbReference>
<name>A0ABR0BJV8_PURLI</name>
<dbReference type="SMART" id="SM01006">
    <property type="entry name" value="AlcB"/>
    <property type="match status" value="1"/>
</dbReference>
<dbReference type="Proteomes" id="UP001287286">
    <property type="component" value="Unassembled WGS sequence"/>
</dbReference>
<feature type="region of interest" description="Disordered" evidence="2">
    <location>
        <begin position="331"/>
        <end position="353"/>
    </location>
</feature>
<evidence type="ECO:0000313" key="5">
    <source>
        <dbReference type="Proteomes" id="UP001287286"/>
    </source>
</evidence>
<gene>
    <name evidence="4" type="ORF">Purlil1_11375</name>
</gene>
<protein>
    <recommendedName>
        <fullName evidence="3">Acyltransferase MbtK/IucB-like conserved domain-containing protein</fullName>
    </recommendedName>
</protein>
<feature type="compositionally biased region" description="Polar residues" evidence="2">
    <location>
        <begin position="165"/>
        <end position="180"/>
    </location>
</feature>
<dbReference type="InterPro" id="IPR016181">
    <property type="entry name" value="Acyl_CoA_acyltransferase"/>
</dbReference>
<dbReference type="EMBL" id="JAWRVI010000067">
    <property type="protein sequence ID" value="KAK4082054.1"/>
    <property type="molecule type" value="Genomic_DNA"/>
</dbReference>
<evidence type="ECO:0000256" key="2">
    <source>
        <dbReference type="SAM" id="MobiDB-lite"/>
    </source>
</evidence>
<feature type="domain" description="Acyltransferase MbtK/IucB-like conserved" evidence="3">
    <location>
        <begin position="665"/>
        <end position="714"/>
    </location>
</feature>